<feature type="transmembrane region" description="Helical" evidence="13">
    <location>
        <begin position="160"/>
        <end position="189"/>
    </location>
</feature>
<evidence type="ECO:0000256" key="5">
    <source>
        <dbReference type="ARBA" id="ARBA00022692"/>
    </source>
</evidence>
<dbReference type="Pfam" id="PF06736">
    <property type="entry name" value="TMEM175"/>
    <property type="match status" value="1"/>
</dbReference>
<evidence type="ECO:0000256" key="2">
    <source>
        <dbReference type="ARBA" id="ARBA00006920"/>
    </source>
</evidence>
<protein>
    <submittedName>
        <fullName evidence="14">Putative membrane protein</fullName>
    </submittedName>
</protein>
<proteinExistence type="inferred from homology"/>
<dbReference type="InterPro" id="IPR010617">
    <property type="entry name" value="TMEM175-like"/>
</dbReference>
<keyword evidence="9" id="KW-0406">Ion transport</keyword>
<evidence type="ECO:0000256" key="1">
    <source>
        <dbReference type="ARBA" id="ARBA00004141"/>
    </source>
</evidence>
<evidence type="ECO:0000313" key="14">
    <source>
        <dbReference type="EMBL" id="MBB4097085.1"/>
    </source>
</evidence>
<keyword evidence="5 13" id="KW-0812">Transmembrane</keyword>
<evidence type="ECO:0000256" key="7">
    <source>
        <dbReference type="ARBA" id="ARBA00022958"/>
    </source>
</evidence>
<evidence type="ECO:0000256" key="3">
    <source>
        <dbReference type="ARBA" id="ARBA00022448"/>
    </source>
</evidence>
<gene>
    <name evidence="14" type="ORF">GGR46_000618</name>
</gene>
<evidence type="ECO:0000313" key="15">
    <source>
        <dbReference type="Proteomes" id="UP000557392"/>
    </source>
</evidence>
<dbReference type="Proteomes" id="UP000557392">
    <property type="component" value="Unassembled WGS sequence"/>
</dbReference>
<dbReference type="GO" id="GO:0005267">
    <property type="term" value="F:potassium channel activity"/>
    <property type="evidence" value="ECO:0007669"/>
    <property type="project" value="UniProtKB-KW"/>
</dbReference>
<evidence type="ECO:0000256" key="10">
    <source>
        <dbReference type="ARBA" id="ARBA00023136"/>
    </source>
</evidence>
<keyword evidence="7" id="KW-0630">Potassium</keyword>
<keyword evidence="15" id="KW-1185">Reference proteome</keyword>
<accession>A0A7W6JRC7</accession>
<dbReference type="RefSeq" id="WP_183994465.1">
    <property type="nucleotide sequence ID" value="NZ_JACIEH010000001.1"/>
</dbReference>
<feature type="transmembrane region" description="Helical" evidence="13">
    <location>
        <begin position="78"/>
        <end position="100"/>
    </location>
</feature>
<dbReference type="EMBL" id="JACIEH010000001">
    <property type="protein sequence ID" value="MBB4097085.1"/>
    <property type="molecule type" value="Genomic_DNA"/>
</dbReference>
<dbReference type="PANTHER" id="PTHR31462">
    <property type="entry name" value="ENDOSOMAL/LYSOSOMAL POTASSIUM CHANNEL TMEM175"/>
    <property type="match status" value="1"/>
</dbReference>
<keyword evidence="10 13" id="KW-0472">Membrane</keyword>
<dbReference type="GO" id="GO:0016020">
    <property type="term" value="C:membrane"/>
    <property type="evidence" value="ECO:0007669"/>
    <property type="project" value="UniProtKB-SubCell"/>
</dbReference>
<name>A0A7W6JRC7_9SPHN</name>
<feature type="transmembrane region" description="Helical" evidence="13">
    <location>
        <begin position="112"/>
        <end position="130"/>
    </location>
</feature>
<keyword evidence="3" id="KW-0813">Transport</keyword>
<dbReference type="PANTHER" id="PTHR31462:SF5">
    <property type="entry name" value="ENDOSOMAL_LYSOSOMAL PROTON CHANNEL TMEM175"/>
    <property type="match status" value="1"/>
</dbReference>
<sequence>MSETEEGRGGVNRVEAFSDGVIAIIITIMVLEMKAPEEHGLEHLWAMWPIFIAYVLSYAYVAIYWVNHHRLFAHAARISNALLWANIALLFTLSLVPFATAYLGEQHFSHDATLVYMCVMMLPSFAYVWLQSVIRRTGRQDAAAQDYHQHSLRKGMVASAIYASGIALTFVSPWAGLACAALVAILWFLPKGPIDALFGG</sequence>
<reference evidence="14 15" key="1">
    <citation type="submission" date="2020-08" db="EMBL/GenBank/DDBJ databases">
        <title>Genomic Encyclopedia of Type Strains, Phase IV (KMG-IV): sequencing the most valuable type-strain genomes for metagenomic binning, comparative biology and taxonomic classification.</title>
        <authorList>
            <person name="Goeker M."/>
        </authorList>
    </citation>
    <scope>NUCLEOTIDE SEQUENCE [LARGE SCALE GENOMIC DNA]</scope>
    <source>
        <strain evidence="14 15">DSM 101806</strain>
    </source>
</reference>
<evidence type="ECO:0000256" key="12">
    <source>
        <dbReference type="ARBA" id="ARBA00034430"/>
    </source>
</evidence>
<comment type="similarity">
    <text evidence="2">Belongs to the TMEM175 family.</text>
</comment>
<dbReference type="AlphaFoldDB" id="A0A7W6JRC7"/>
<organism evidence="14 15">
    <name type="scientific">Sphingomonas kyeonggiensis</name>
    <dbReference type="NCBI Taxonomy" id="1268553"/>
    <lineage>
        <taxon>Bacteria</taxon>
        <taxon>Pseudomonadati</taxon>
        <taxon>Pseudomonadota</taxon>
        <taxon>Alphaproteobacteria</taxon>
        <taxon>Sphingomonadales</taxon>
        <taxon>Sphingomonadaceae</taxon>
        <taxon>Sphingomonas</taxon>
    </lineage>
</organism>
<dbReference type="GO" id="GO:0015252">
    <property type="term" value="F:proton channel activity"/>
    <property type="evidence" value="ECO:0007669"/>
    <property type="project" value="InterPro"/>
</dbReference>
<evidence type="ECO:0000256" key="11">
    <source>
        <dbReference type="ARBA" id="ARBA00023303"/>
    </source>
</evidence>
<evidence type="ECO:0000256" key="9">
    <source>
        <dbReference type="ARBA" id="ARBA00023065"/>
    </source>
</evidence>
<evidence type="ECO:0000256" key="8">
    <source>
        <dbReference type="ARBA" id="ARBA00022989"/>
    </source>
</evidence>
<evidence type="ECO:0000256" key="4">
    <source>
        <dbReference type="ARBA" id="ARBA00022538"/>
    </source>
</evidence>
<keyword evidence="8 13" id="KW-1133">Transmembrane helix</keyword>
<keyword evidence="6" id="KW-0631">Potassium channel</keyword>
<keyword evidence="11" id="KW-0407">Ion channel</keyword>
<feature type="transmembrane region" description="Helical" evidence="13">
    <location>
        <begin position="16"/>
        <end position="33"/>
    </location>
</feature>
<evidence type="ECO:0000256" key="13">
    <source>
        <dbReference type="SAM" id="Phobius"/>
    </source>
</evidence>
<comment type="subcellular location">
    <subcellularLocation>
        <location evidence="1">Membrane</location>
        <topology evidence="1">Multi-pass membrane protein</topology>
    </subcellularLocation>
</comment>
<comment type="catalytic activity">
    <reaction evidence="12">
        <text>K(+)(in) = K(+)(out)</text>
        <dbReference type="Rhea" id="RHEA:29463"/>
        <dbReference type="ChEBI" id="CHEBI:29103"/>
    </reaction>
</comment>
<comment type="caution">
    <text evidence="14">The sequence shown here is derived from an EMBL/GenBank/DDBJ whole genome shotgun (WGS) entry which is preliminary data.</text>
</comment>
<keyword evidence="4" id="KW-0633">Potassium transport</keyword>
<feature type="transmembrane region" description="Helical" evidence="13">
    <location>
        <begin position="45"/>
        <end position="66"/>
    </location>
</feature>
<evidence type="ECO:0000256" key="6">
    <source>
        <dbReference type="ARBA" id="ARBA00022826"/>
    </source>
</evidence>